<keyword evidence="3" id="KW-1185">Reference proteome</keyword>
<accession>A0A0F6W9P3</accession>
<dbReference type="AlphaFoldDB" id="A0A0F6W9P3"/>
<evidence type="ECO:0000256" key="1">
    <source>
        <dbReference type="SAM" id="SignalP"/>
    </source>
</evidence>
<evidence type="ECO:0000313" key="2">
    <source>
        <dbReference type="EMBL" id="AKF10927.1"/>
    </source>
</evidence>
<feature type="signal peptide" evidence="1">
    <location>
        <begin position="1"/>
        <end position="24"/>
    </location>
</feature>
<feature type="chain" id="PRO_5002511286" evidence="1">
    <location>
        <begin position="25"/>
        <end position="336"/>
    </location>
</feature>
<dbReference type="Proteomes" id="UP000034883">
    <property type="component" value="Chromosome"/>
</dbReference>
<sequence length="336" mass="35186">MSMHRVIAFVIASAIIATTSSVLARDASVRVDGCAGAEGAVAGALALELGASWQLVPEDAAALRIEVVIADCDAEVWSARVLDAEGTTLRGPAELAMAGFPSSSRARIAALWIAEWLATIEGREPPPVEIEPAPTPEPAPLAAPARAAEPAPVPAVIDATPEPPLRTRFVGLASFRQVPDTPATLGGIDLAFQIARDGTLGVGAEIGVGLEGGTQWMYEMLVVRGTLSAFVLFGGNDWLEVDVGARATLEELVQYTRGAWRERLSGTLHGYVGGFVRTLVFVVPATVALAVDLEFGGAPTPVSYFVPQEPGHEFPGDYDDLLGGFYFSARAGVVIQ</sequence>
<dbReference type="STRING" id="927083.DB32_008076"/>
<dbReference type="EMBL" id="CP011125">
    <property type="protein sequence ID" value="AKF10927.1"/>
    <property type="molecule type" value="Genomic_DNA"/>
</dbReference>
<keyword evidence="1" id="KW-0732">Signal</keyword>
<evidence type="ECO:0000313" key="3">
    <source>
        <dbReference type="Proteomes" id="UP000034883"/>
    </source>
</evidence>
<reference evidence="2 3" key="1">
    <citation type="submission" date="2015-03" db="EMBL/GenBank/DDBJ databases">
        <title>Genome assembly of Sandaracinus amylolyticus DSM 53668.</title>
        <authorList>
            <person name="Sharma G."/>
            <person name="Subramanian S."/>
        </authorList>
    </citation>
    <scope>NUCLEOTIDE SEQUENCE [LARGE SCALE GENOMIC DNA]</scope>
    <source>
        <strain evidence="2 3">DSM 53668</strain>
    </source>
</reference>
<name>A0A0F6W9P3_9BACT</name>
<proteinExistence type="predicted"/>
<organism evidence="2 3">
    <name type="scientific">Sandaracinus amylolyticus</name>
    <dbReference type="NCBI Taxonomy" id="927083"/>
    <lineage>
        <taxon>Bacteria</taxon>
        <taxon>Pseudomonadati</taxon>
        <taxon>Myxococcota</taxon>
        <taxon>Polyangia</taxon>
        <taxon>Polyangiales</taxon>
        <taxon>Sandaracinaceae</taxon>
        <taxon>Sandaracinus</taxon>
    </lineage>
</organism>
<dbReference type="KEGG" id="samy:DB32_008076"/>
<gene>
    <name evidence="2" type="ORF">DB32_008076</name>
</gene>
<protein>
    <submittedName>
        <fullName evidence="2">Uncharacterized protein</fullName>
    </submittedName>
</protein>